<feature type="domain" description="DUF6824" evidence="2">
    <location>
        <begin position="425"/>
        <end position="511"/>
    </location>
</feature>
<evidence type="ECO:0000256" key="1">
    <source>
        <dbReference type="SAM" id="MobiDB-lite"/>
    </source>
</evidence>
<gene>
    <name evidence="3" type="ORF">SEMRO_2306_G322710.1</name>
</gene>
<proteinExistence type="predicted"/>
<dbReference type="EMBL" id="CAICTM010002304">
    <property type="protein sequence ID" value="CAB9528737.1"/>
    <property type="molecule type" value="Genomic_DNA"/>
</dbReference>
<keyword evidence="4" id="KW-1185">Reference proteome</keyword>
<feature type="region of interest" description="Disordered" evidence="1">
    <location>
        <begin position="1"/>
        <end position="36"/>
    </location>
</feature>
<dbReference type="OrthoDB" id="75724at2759"/>
<feature type="region of interest" description="Disordered" evidence="1">
    <location>
        <begin position="360"/>
        <end position="407"/>
    </location>
</feature>
<reference evidence="3" key="1">
    <citation type="submission" date="2020-06" db="EMBL/GenBank/DDBJ databases">
        <authorList>
            <consortium name="Plant Systems Biology data submission"/>
        </authorList>
    </citation>
    <scope>NUCLEOTIDE SEQUENCE</scope>
    <source>
        <strain evidence="3">D6</strain>
    </source>
</reference>
<comment type="caution">
    <text evidence="3">The sequence shown here is derived from an EMBL/GenBank/DDBJ whole genome shotgun (WGS) entry which is preliminary data.</text>
</comment>
<feature type="compositionally biased region" description="Low complexity" evidence="1">
    <location>
        <begin position="524"/>
        <end position="537"/>
    </location>
</feature>
<accession>A0A9N8EX57</accession>
<sequence length="632" mass="71309">MGKRPAEKDTSPRRREDANHEDVVEANKEVAHGADVDPVTRDVLSLTQKELDDLPPSEQHQVVVDLYGLDGDGNTAEDSSPAFVDQKLEELETALKQIPDKRKMAYNQALTMNAAYVTSRDFRLMFLRADRFQPWPAAQRLLTHLELKLELFGPDLLCQEEITQDDLDPTSLQVLYQTWFVDLPVRDRAGRQVVIMLSRNDIDCHAMPVLNRMRVLFYTLGVAARDLETQIQGRVYIIWVAGSLGKAADLWKISNLQAGAHIRHQGIHMCIDQESSGHISTPLVSVAQMAMNAFLRVRVRRHVGTPSELKFSLMTYGIPTEFIPISNEGEFAHQLHRDRWNRIRNNERLQRQHQQLLLKQHQQQQKSPSVRTATADDLAGKVDDEKETLTATTTKPPAHKNNSKENTMAPPVMTMKVVNTPSNSDILMGKGRGIQNHCGNIRFRKLIDQHRPQYDNANNNKAKKTEIAQEVVRIVTQDWQGRFLKEHHKLGWVPVEDDSAARRKVSSCFRDARKRELWQLPTATAAAHNSNNSNNHNQMDTEAAGQDNQSHDDLGAVTNECSEQSGTTGTAAAPADKVVEDEDDDLLESTLLDSLQNEHDDLSGILDSALLLDSTLEEFEDQFIHLLMPEVA</sequence>
<feature type="compositionally biased region" description="Polar residues" evidence="1">
    <location>
        <begin position="559"/>
        <end position="570"/>
    </location>
</feature>
<evidence type="ECO:0000259" key="2">
    <source>
        <dbReference type="Pfam" id="PF20710"/>
    </source>
</evidence>
<organism evidence="3 4">
    <name type="scientific">Seminavis robusta</name>
    <dbReference type="NCBI Taxonomy" id="568900"/>
    <lineage>
        <taxon>Eukaryota</taxon>
        <taxon>Sar</taxon>
        <taxon>Stramenopiles</taxon>
        <taxon>Ochrophyta</taxon>
        <taxon>Bacillariophyta</taxon>
        <taxon>Bacillariophyceae</taxon>
        <taxon>Bacillariophycidae</taxon>
        <taxon>Naviculales</taxon>
        <taxon>Naviculaceae</taxon>
        <taxon>Seminavis</taxon>
    </lineage>
</organism>
<protein>
    <submittedName>
        <fullName evidence="3">Transfer protein</fullName>
    </submittedName>
</protein>
<dbReference type="AlphaFoldDB" id="A0A9N8EX57"/>
<dbReference type="InterPro" id="IPR049227">
    <property type="entry name" value="DUF6824"/>
</dbReference>
<dbReference type="Pfam" id="PF20710">
    <property type="entry name" value="DUF6824"/>
    <property type="match status" value="1"/>
</dbReference>
<feature type="compositionally biased region" description="Basic and acidic residues" evidence="1">
    <location>
        <begin position="378"/>
        <end position="388"/>
    </location>
</feature>
<feature type="region of interest" description="Disordered" evidence="1">
    <location>
        <begin position="524"/>
        <end position="576"/>
    </location>
</feature>
<dbReference type="Proteomes" id="UP001153069">
    <property type="component" value="Unassembled WGS sequence"/>
</dbReference>
<evidence type="ECO:0000313" key="3">
    <source>
        <dbReference type="EMBL" id="CAB9528737.1"/>
    </source>
</evidence>
<evidence type="ECO:0000313" key="4">
    <source>
        <dbReference type="Proteomes" id="UP001153069"/>
    </source>
</evidence>
<name>A0A9N8EX57_9STRA</name>